<protein>
    <submittedName>
        <fullName evidence="1">Uncharacterized protein</fullName>
    </submittedName>
</protein>
<evidence type="ECO:0000313" key="2">
    <source>
        <dbReference type="Proteomes" id="UP000831701"/>
    </source>
</evidence>
<sequence length="754" mass="84591">SDSRSLTVLQRKMREVAACGLFILLFDAVLCLALWAGLVLLRCSCCGGLEGLWAYGAAKWAILHVFTSALTDGKPDAVLRRFVALLCLLPPVFESVRILVAPPSDPHAEPSPGVGMLLLVQMSSSLACVVWEKGLCGDGKMRKDTSKQDARRLLMRVLKYFKPDTFYLIAAFSFLILGVICDTFIPLYQGKVIDMLRGQVLEAGFCYAIGQLALVSLGSALFSGLRGGIFMCTLARLNKRLKHLLFHTLLQQEVHFFEENNPGRLSSRLHSDVDRMGRTVALNANALVRSTFKTCLMLWVMLSLSWELTVLTCIEMPLLAIIQNKYINLYTARDFNLRCSVCSRLSLTIFIFVKQELKDQIQECHAQNKDLAFQTVSKIQTVRSFKAEKDELRRYSEALDRQCAVKRRFGNLQRDLPRNTEVLIMFLVSLVIKVLMLLQARRLMSSGHLSIGSLVSFFLYQKPMSNNLKEILYCYGETMSTVGVISKVFSYLDRTPACKKEGELAPEKLEGRIVFQNVSFTYPSAPQDKPALKSVSMELRPGKMTALVGPSGGGKTSCVSLLKRLYEPQEGQILLDGEPLHHYKHKYLHQKVALVSQNPVLFSGSLRYNIGYGLKDCSIEEVKEAARKAKADEFISELESEYDTDVGESGGKLSEGQKQCIAVIRALVRDPQVIILDEATSKLDVEKQHTVLQEVLSCRRTVLVVAHQLRTVEKADHIIFIDKGTVVEEGTHQELMAKRGRYYCFKEELFSPAH</sequence>
<reference evidence="1" key="1">
    <citation type="submission" date="2022-04" db="EMBL/GenBank/DDBJ databases">
        <title>Jade perch genome.</title>
        <authorList>
            <person name="Chao B."/>
        </authorList>
    </citation>
    <scope>NUCLEOTIDE SEQUENCE</scope>
    <source>
        <strain evidence="1">CB-2022</strain>
    </source>
</reference>
<keyword evidence="2" id="KW-1185">Reference proteome</keyword>
<gene>
    <name evidence="1" type="ORF">L3Q82_010173</name>
</gene>
<name>A0ACB8WBD3_9TELE</name>
<feature type="non-terminal residue" evidence="1">
    <location>
        <position position="1"/>
    </location>
</feature>
<organism evidence="1 2">
    <name type="scientific">Scortum barcoo</name>
    <name type="common">barcoo grunter</name>
    <dbReference type="NCBI Taxonomy" id="214431"/>
    <lineage>
        <taxon>Eukaryota</taxon>
        <taxon>Metazoa</taxon>
        <taxon>Chordata</taxon>
        <taxon>Craniata</taxon>
        <taxon>Vertebrata</taxon>
        <taxon>Euteleostomi</taxon>
        <taxon>Actinopterygii</taxon>
        <taxon>Neopterygii</taxon>
        <taxon>Teleostei</taxon>
        <taxon>Neoteleostei</taxon>
        <taxon>Acanthomorphata</taxon>
        <taxon>Eupercaria</taxon>
        <taxon>Centrarchiformes</taxon>
        <taxon>Terapontoidei</taxon>
        <taxon>Terapontidae</taxon>
        <taxon>Scortum</taxon>
    </lineage>
</organism>
<evidence type="ECO:0000313" key="1">
    <source>
        <dbReference type="EMBL" id="KAI3365054.1"/>
    </source>
</evidence>
<dbReference type="Proteomes" id="UP000831701">
    <property type="component" value="Chromosome 12"/>
</dbReference>
<proteinExistence type="predicted"/>
<dbReference type="EMBL" id="CM041542">
    <property type="protein sequence ID" value="KAI3365054.1"/>
    <property type="molecule type" value="Genomic_DNA"/>
</dbReference>
<accession>A0ACB8WBD3</accession>
<comment type="caution">
    <text evidence="1">The sequence shown here is derived from an EMBL/GenBank/DDBJ whole genome shotgun (WGS) entry which is preliminary data.</text>
</comment>